<accession>A0A8H5ZVU6</accession>
<organism evidence="2 3">
    <name type="scientific">Petromyces alliaceus</name>
    <name type="common">Aspergillus alliaceus</name>
    <dbReference type="NCBI Taxonomy" id="209559"/>
    <lineage>
        <taxon>Eukaryota</taxon>
        <taxon>Fungi</taxon>
        <taxon>Dikarya</taxon>
        <taxon>Ascomycota</taxon>
        <taxon>Pezizomycotina</taxon>
        <taxon>Eurotiomycetes</taxon>
        <taxon>Eurotiomycetidae</taxon>
        <taxon>Eurotiales</taxon>
        <taxon>Aspergillaceae</taxon>
        <taxon>Aspergillus</taxon>
        <taxon>Aspergillus subgen. Circumdati</taxon>
    </lineage>
</organism>
<sequence>MDKHKSHWESTLFGYAFWRDAEEWNKAMNDSIEAETKFMESKPTASKTTEVKKPLHECFPFTIGPEQPSHSHPQPQPVAPMPTMTDPKTTAKFSPQSRRFSMGEALSLSRLHSTGSSSLTRSRRARSSLCSDDTSDQTPTITEHSDPSHKRTRSSSRSRSLLRLPLTLIRGLSNSRKREAQPQLIPNGQATPTKPLEEFRGGQTWSRLSTDRENLGLDLFWPIPLPHASNNPHSHSHSHSHPLNEETNGMGGEGEEDPLSLPTIELAPLTHFRNLRSLKLVGMMNPYQPTIWQTAWLNPHLEDLELGMALPPSLRRPYVSQWPVIRGGWKLSMGKYEEPVYYGNGTGTLAPHIGLGAYLDKICIEKAKVKAMSVGRTRTRLSIKTLVLSGFVVDADAILQWFDAGQLERVRFRGDCVDAG</sequence>
<dbReference type="AlphaFoldDB" id="A0A8H5ZVU6"/>
<evidence type="ECO:0000256" key="1">
    <source>
        <dbReference type="SAM" id="MobiDB-lite"/>
    </source>
</evidence>
<feature type="compositionally biased region" description="Low complexity" evidence="1">
    <location>
        <begin position="157"/>
        <end position="173"/>
    </location>
</feature>
<feature type="region of interest" description="Disordered" evidence="1">
    <location>
        <begin position="61"/>
        <end position="204"/>
    </location>
</feature>
<comment type="caution">
    <text evidence="2">The sequence shown here is derived from an EMBL/GenBank/DDBJ whole genome shotgun (WGS) entry which is preliminary data.</text>
</comment>
<feature type="region of interest" description="Disordered" evidence="1">
    <location>
        <begin position="230"/>
        <end position="257"/>
    </location>
</feature>
<gene>
    <name evidence="2" type="ORF">ETB97_007724</name>
</gene>
<keyword evidence="3" id="KW-1185">Reference proteome</keyword>
<feature type="compositionally biased region" description="Low complexity" evidence="1">
    <location>
        <begin position="106"/>
        <end position="120"/>
    </location>
</feature>
<feature type="compositionally biased region" description="Polar residues" evidence="1">
    <location>
        <begin position="86"/>
        <end position="99"/>
    </location>
</feature>
<name>A0A8H5ZVU6_PETAA</name>
<dbReference type="EMBL" id="SPNV01000339">
    <property type="protein sequence ID" value="KAF5856197.1"/>
    <property type="molecule type" value="Genomic_DNA"/>
</dbReference>
<protein>
    <submittedName>
        <fullName evidence="2">Uncharacterized protein</fullName>
    </submittedName>
</protein>
<dbReference type="Proteomes" id="UP000541154">
    <property type="component" value="Unassembled WGS sequence"/>
</dbReference>
<evidence type="ECO:0000313" key="2">
    <source>
        <dbReference type="EMBL" id="KAF5856197.1"/>
    </source>
</evidence>
<reference evidence="2 3" key="1">
    <citation type="submission" date="2019-04" db="EMBL/GenBank/DDBJ databases">
        <title>Aspergillus burnettii sp. nov., novel species from soil in southeast Queensland.</title>
        <authorList>
            <person name="Gilchrist C.L.M."/>
            <person name="Pitt J.I."/>
            <person name="Lange L."/>
            <person name="Lacey H.J."/>
            <person name="Vuong D."/>
            <person name="Midgley D.J."/>
            <person name="Greenfield P."/>
            <person name="Bradbury M."/>
            <person name="Lacey E."/>
            <person name="Busk P.K."/>
            <person name="Pilgaard B."/>
            <person name="Chooi Y.H."/>
            <person name="Piggott A.M."/>
        </authorList>
    </citation>
    <scope>NUCLEOTIDE SEQUENCE [LARGE SCALE GENOMIC DNA]</scope>
    <source>
        <strain evidence="2 3">FRR 5400</strain>
    </source>
</reference>
<feature type="non-terminal residue" evidence="2">
    <location>
        <position position="420"/>
    </location>
</feature>
<proteinExistence type="predicted"/>
<evidence type="ECO:0000313" key="3">
    <source>
        <dbReference type="Proteomes" id="UP000541154"/>
    </source>
</evidence>